<dbReference type="Gene3D" id="1.10.260.40">
    <property type="entry name" value="lambda repressor-like DNA-binding domains"/>
    <property type="match status" value="1"/>
</dbReference>
<gene>
    <name evidence="6" type="ORF">V3851_09330</name>
</gene>
<dbReference type="SMART" id="SM00354">
    <property type="entry name" value="HTH_LACI"/>
    <property type="match status" value="1"/>
</dbReference>
<evidence type="ECO:0000313" key="7">
    <source>
        <dbReference type="Proteomes" id="UP001306950"/>
    </source>
</evidence>
<dbReference type="SUPFAM" id="SSF47413">
    <property type="entry name" value="lambda repressor-like DNA-binding domains"/>
    <property type="match status" value="1"/>
</dbReference>
<evidence type="ECO:0000256" key="3">
    <source>
        <dbReference type="ARBA" id="ARBA00023163"/>
    </source>
</evidence>
<dbReference type="InterPro" id="IPR046335">
    <property type="entry name" value="LacI/GalR-like_sensor"/>
</dbReference>
<dbReference type="PRINTS" id="PR00036">
    <property type="entry name" value="HTHLACI"/>
</dbReference>
<dbReference type="PROSITE" id="PS50932">
    <property type="entry name" value="HTH_LACI_2"/>
    <property type="match status" value="1"/>
</dbReference>
<dbReference type="SUPFAM" id="SSF53822">
    <property type="entry name" value="Periplasmic binding protein-like I"/>
    <property type="match status" value="1"/>
</dbReference>
<evidence type="ECO:0000259" key="4">
    <source>
        <dbReference type="PROSITE" id="PS50932"/>
    </source>
</evidence>
<dbReference type="Proteomes" id="UP001306950">
    <property type="component" value="Unassembled WGS sequence"/>
</dbReference>
<dbReference type="RefSeq" id="WP_331846253.1">
    <property type="nucleotide sequence ID" value="NZ_JAZHPZ010000003.1"/>
</dbReference>
<accession>A0ABU7VT36</accession>
<dbReference type="InterPro" id="IPR001387">
    <property type="entry name" value="Cro/C1-type_HTH"/>
</dbReference>
<comment type="caution">
    <text evidence="6">The sequence shown here is derived from an EMBL/GenBank/DDBJ whole genome shotgun (WGS) entry which is preliminary data.</text>
</comment>
<organism evidence="6 7">
    <name type="scientific">Paenibacillus haidiansis</name>
    <dbReference type="NCBI Taxonomy" id="1574488"/>
    <lineage>
        <taxon>Bacteria</taxon>
        <taxon>Bacillati</taxon>
        <taxon>Bacillota</taxon>
        <taxon>Bacilli</taxon>
        <taxon>Bacillales</taxon>
        <taxon>Paenibacillaceae</taxon>
        <taxon>Paenibacillus</taxon>
    </lineage>
</organism>
<feature type="domain" description="HTH lacI-type" evidence="4">
    <location>
        <begin position="4"/>
        <end position="59"/>
    </location>
</feature>
<dbReference type="InterPro" id="IPR028082">
    <property type="entry name" value="Peripla_BP_I"/>
</dbReference>
<dbReference type="PROSITE" id="PS50943">
    <property type="entry name" value="HTH_CROC1"/>
    <property type="match status" value="1"/>
</dbReference>
<dbReference type="InterPro" id="IPR010982">
    <property type="entry name" value="Lambda_DNA-bd_dom_sf"/>
</dbReference>
<evidence type="ECO:0000259" key="5">
    <source>
        <dbReference type="PROSITE" id="PS50943"/>
    </source>
</evidence>
<keyword evidence="3" id="KW-0804">Transcription</keyword>
<dbReference type="PANTHER" id="PTHR30146:SF24">
    <property type="entry name" value="XYLOSE OPERON REGULATORY PROTEIN"/>
    <property type="match status" value="1"/>
</dbReference>
<reference evidence="6 7" key="1">
    <citation type="submission" date="2024-02" db="EMBL/GenBank/DDBJ databases">
        <title>A nitrogen-fixing paenibacillus bacterium.</title>
        <authorList>
            <person name="Zhang W.L."/>
            <person name="Chen S.F."/>
        </authorList>
    </citation>
    <scope>NUCLEOTIDE SEQUENCE [LARGE SCALE GENOMIC DNA]</scope>
    <source>
        <strain evidence="6 7">M1</strain>
    </source>
</reference>
<evidence type="ECO:0000256" key="2">
    <source>
        <dbReference type="ARBA" id="ARBA00023125"/>
    </source>
</evidence>
<sequence length="341" mass="38079">MKRTTIKDVAEKAGVSTAAVSYVLNGREGKVSEETLAKIHKAIEELNYIPDFSARSLASKRSSLIGVVIPQTENDKRLLLENPFYSDLICGIEAELRQHGYHVLISGVEKGQSYLDLTMQRNLDGAVIMGIYQESFYEELKKVDIPIVLIDSYINDDSFKKIRIDDELGGYLATKHLIEQGHTNIGLVTGMIRKDGVVEKRYLGYKKALSEANLFYDHDLVFEGQVSYEYGLEAGIEIAERHKHLTAVFATSDMMAYGVINGLRQGGLQVPDDISVMGFDDISLSDIFYPKLTTVHQDIKARGLAAARYLIDVLDGKQNLDSGVTLLPISIKERDTVRRIK</sequence>
<dbReference type="Pfam" id="PF13377">
    <property type="entry name" value="Peripla_BP_3"/>
    <property type="match status" value="1"/>
</dbReference>
<dbReference type="CDD" id="cd01392">
    <property type="entry name" value="HTH_LacI"/>
    <property type="match status" value="1"/>
</dbReference>
<dbReference type="CDD" id="cd06267">
    <property type="entry name" value="PBP1_LacI_sugar_binding-like"/>
    <property type="match status" value="1"/>
</dbReference>
<dbReference type="Pfam" id="PF00356">
    <property type="entry name" value="LacI"/>
    <property type="match status" value="1"/>
</dbReference>
<evidence type="ECO:0000256" key="1">
    <source>
        <dbReference type="ARBA" id="ARBA00023015"/>
    </source>
</evidence>
<feature type="domain" description="HTH cro/C1-type" evidence="5">
    <location>
        <begin position="5"/>
        <end position="49"/>
    </location>
</feature>
<proteinExistence type="predicted"/>
<dbReference type="PANTHER" id="PTHR30146">
    <property type="entry name" value="LACI-RELATED TRANSCRIPTIONAL REPRESSOR"/>
    <property type="match status" value="1"/>
</dbReference>
<keyword evidence="1" id="KW-0805">Transcription regulation</keyword>
<name>A0ABU7VT36_9BACL</name>
<evidence type="ECO:0000313" key="6">
    <source>
        <dbReference type="EMBL" id="MEF2966032.1"/>
    </source>
</evidence>
<keyword evidence="2 6" id="KW-0238">DNA-binding</keyword>
<dbReference type="GO" id="GO:0003677">
    <property type="term" value="F:DNA binding"/>
    <property type="evidence" value="ECO:0007669"/>
    <property type="project" value="UniProtKB-KW"/>
</dbReference>
<dbReference type="InterPro" id="IPR000843">
    <property type="entry name" value="HTH_LacI"/>
</dbReference>
<dbReference type="EMBL" id="JAZHPZ010000003">
    <property type="protein sequence ID" value="MEF2966032.1"/>
    <property type="molecule type" value="Genomic_DNA"/>
</dbReference>
<dbReference type="PROSITE" id="PS00356">
    <property type="entry name" value="HTH_LACI_1"/>
    <property type="match status" value="1"/>
</dbReference>
<dbReference type="Gene3D" id="3.40.50.2300">
    <property type="match status" value="2"/>
</dbReference>
<keyword evidence="7" id="KW-1185">Reference proteome</keyword>
<protein>
    <submittedName>
        <fullName evidence="6">LacI family DNA-binding transcriptional regulator</fullName>
    </submittedName>
</protein>